<organism evidence="4 5">
    <name type="scientific">Coccomyxa viridis</name>
    <dbReference type="NCBI Taxonomy" id="1274662"/>
    <lineage>
        <taxon>Eukaryota</taxon>
        <taxon>Viridiplantae</taxon>
        <taxon>Chlorophyta</taxon>
        <taxon>core chlorophytes</taxon>
        <taxon>Trebouxiophyceae</taxon>
        <taxon>Trebouxiophyceae incertae sedis</taxon>
        <taxon>Coccomyxaceae</taxon>
        <taxon>Coccomyxa</taxon>
    </lineage>
</organism>
<dbReference type="EMBL" id="CAUYUE010000004">
    <property type="protein sequence ID" value="CAK0762242.1"/>
    <property type="molecule type" value="Genomic_DNA"/>
</dbReference>
<keyword evidence="2" id="KW-0436">Ligase</keyword>
<proteinExistence type="inferred from homology"/>
<gene>
    <name evidence="4" type="ORF">CVIRNUC_002937</name>
</gene>
<dbReference type="SUPFAM" id="SSF55681">
    <property type="entry name" value="Class II aaRS and biotin synthetases"/>
    <property type="match status" value="1"/>
</dbReference>
<evidence type="ECO:0000313" key="4">
    <source>
        <dbReference type="EMBL" id="CAK0762242.1"/>
    </source>
</evidence>
<dbReference type="Gene3D" id="3.30.930.10">
    <property type="entry name" value="Bira Bifunctional Protein, Domain 2"/>
    <property type="match status" value="1"/>
</dbReference>
<dbReference type="Proteomes" id="UP001314263">
    <property type="component" value="Unassembled WGS sequence"/>
</dbReference>
<dbReference type="Pfam" id="PF03099">
    <property type="entry name" value="BPL_LplA_LipB"/>
    <property type="match status" value="1"/>
</dbReference>
<accession>A0AAV1HYA9</accession>
<sequence>MQTSSTITRIDVYAKTQNALQVAKTLLLKEQLVTARGVPTPAPVQLHFPPDAQSQSAFDAQAFLARLATQNLGSTIMTTAELPSTQTLLHDNASMIPDGTVCVADRQVMGKGRGHNTWHSPPGCLMFSLLTHIKLPGVRLPFVQYVASLAIVQAVQEQAKERLQGHEVDVKIKWPNDLYGSKLKIGGILCQSVYRDQAFHVVIGAGINLSNWQPTTCINELIDQQHSRLCLPGTASGVAPEALLAAILNNLERMMGILVKDGFSPMEPAYLQAWLHSGQQVLLEEEVDGSTRQVQLVVQGLTPSGYLKALDQSGQPFELHPDGNSLDFFKGLVRKKVAVPGS</sequence>
<keyword evidence="5" id="KW-1185">Reference proteome</keyword>
<name>A0AAV1HYA9_9CHLO</name>
<comment type="similarity">
    <text evidence="1">Belongs to the biotin--protein ligase family.</text>
</comment>
<evidence type="ECO:0000256" key="1">
    <source>
        <dbReference type="ARBA" id="ARBA00009934"/>
    </source>
</evidence>
<dbReference type="GO" id="GO:0004077">
    <property type="term" value="F:biotin--[biotin carboxyl-carrier protein] ligase activity"/>
    <property type="evidence" value="ECO:0007669"/>
    <property type="project" value="InterPro"/>
</dbReference>
<dbReference type="PANTHER" id="PTHR12835">
    <property type="entry name" value="BIOTIN PROTEIN LIGASE"/>
    <property type="match status" value="1"/>
</dbReference>
<dbReference type="CDD" id="cd16442">
    <property type="entry name" value="BPL"/>
    <property type="match status" value="1"/>
</dbReference>
<dbReference type="NCBIfam" id="TIGR00121">
    <property type="entry name" value="birA_ligase"/>
    <property type="match status" value="1"/>
</dbReference>
<comment type="caution">
    <text evidence="4">The sequence shown here is derived from an EMBL/GenBank/DDBJ whole genome shotgun (WGS) entry which is preliminary data.</text>
</comment>
<evidence type="ECO:0000313" key="5">
    <source>
        <dbReference type="Proteomes" id="UP001314263"/>
    </source>
</evidence>
<dbReference type="AlphaFoldDB" id="A0AAV1HYA9"/>
<feature type="domain" description="BPL/LPL catalytic" evidence="3">
    <location>
        <begin position="59"/>
        <end position="259"/>
    </location>
</feature>
<reference evidence="4 5" key="1">
    <citation type="submission" date="2023-10" db="EMBL/GenBank/DDBJ databases">
        <authorList>
            <person name="Maclean D."/>
            <person name="Macfadyen A."/>
        </authorList>
    </citation>
    <scope>NUCLEOTIDE SEQUENCE [LARGE SCALE GENOMIC DNA]</scope>
</reference>
<dbReference type="InterPro" id="IPR045864">
    <property type="entry name" value="aa-tRNA-synth_II/BPL/LPL"/>
</dbReference>
<evidence type="ECO:0000259" key="3">
    <source>
        <dbReference type="PROSITE" id="PS51733"/>
    </source>
</evidence>
<dbReference type="PANTHER" id="PTHR12835:SF5">
    <property type="entry name" value="BIOTIN--PROTEIN LIGASE"/>
    <property type="match status" value="1"/>
</dbReference>
<evidence type="ECO:0000256" key="2">
    <source>
        <dbReference type="ARBA" id="ARBA00022598"/>
    </source>
</evidence>
<dbReference type="GO" id="GO:0005737">
    <property type="term" value="C:cytoplasm"/>
    <property type="evidence" value="ECO:0007669"/>
    <property type="project" value="TreeGrafter"/>
</dbReference>
<dbReference type="PROSITE" id="PS51733">
    <property type="entry name" value="BPL_LPL_CATALYTIC"/>
    <property type="match status" value="1"/>
</dbReference>
<protein>
    <recommendedName>
        <fullName evidence="3">BPL/LPL catalytic domain-containing protein</fullName>
    </recommendedName>
</protein>
<dbReference type="InterPro" id="IPR004408">
    <property type="entry name" value="Biotin_CoA_COase_ligase"/>
</dbReference>
<dbReference type="InterPro" id="IPR004143">
    <property type="entry name" value="BPL_LPL_catalytic"/>
</dbReference>